<evidence type="ECO:0000313" key="1">
    <source>
        <dbReference type="EMBL" id="AOR76307.1"/>
    </source>
</evidence>
<gene>
    <name evidence="1" type="ORF">BES08_05695</name>
</gene>
<organism evidence="1 2">
    <name type="scientific">Novosphingobium resinovorum</name>
    <dbReference type="NCBI Taxonomy" id="158500"/>
    <lineage>
        <taxon>Bacteria</taxon>
        <taxon>Pseudomonadati</taxon>
        <taxon>Pseudomonadota</taxon>
        <taxon>Alphaproteobacteria</taxon>
        <taxon>Sphingomonadales</taxon>
        <taxon>Sphingomonadaceae</taxon>
        <taxon>Novosphingobium</taxon>
    </lineage>
</organism>
<evidence type="ECO:0000313" key="2">
    <source>
        <dbReference type="Proteomes" id="UP000094626"/>
    </source>
</evidence>
<dbReference type="Proteomes" id="UP000094626">
    <property type="component" value="Chromosome"/>
</dbReference>
<protein>
    <submittedName>
        <fullName evidence="1">Uncharacterized protein</fullName>
    </submittedName>
</protein>
<accession>A0A1D8A2G5</accession>
<keyword evidence="2" id="KW-1185">Reference proteome</keyword>
<dbReference type="EMBL" id="CP017075">
    <property type="protein sequence ID" value="AOR76307.1"/>
    <property type="molecule type" value="Genomic_DNA"/>
</dbReference>
<sequence length="70" mass="7898">MGQKPDDYRAVPLCGSDLDFMGHHAQQHAIGEQSFWRAYQAASGQSVEKLIDSLCDASPRRKEIREHRNG</sequence>
<dbReference type="KEGG" id="nre:BES08_05695"/>
<reference evidence="2" key="1">
    <citation type="journal article" date="2017" name="J. Biotechnol.">
        <title>Complete genome sequence of Novosphingobium resinovorum SA1, a versatile xenobiotic-degrading bacterium capable of utilizing sulfanilic acid.</title>
        <authorList>
            <person name="Hegedus B."/>
            <person name="Kos P.B."/>
            <person name="Balint B."/>
            <person name="Maroti G."/>
            <person name="Gan H.M."/>
            <person name="Perei K."/>
            <person name="Rakhely G."/>
        </authorList>
    </citation>
    <scope>NUCLEOTIDE SEQUENCE [LARGE SCALE GENOMIC DNA]</scope>
    <source>
        <strain evidence="2">SA1</strain>
    </source>
</reference>
<proteinExistence type="predicted"/>
<name>A0A1D8A2G5_9SPHN</name>
<dbReference type="AlphaFoldDB" id="A0A1D8A2G5"/>